<evidence type="ECO:0000313" key="3">
    <source>
        <dbReference type="EMBL" id="MEC7057395.1"/>
    </source>
</evidence>
<evidence type="ECO:0000259" key="2">
    <source>
        <dbReference type="Pfam" id="PF18431"/>
    </source>
</evidence>
<protein>
    <submittedName>
        <fullName evidence="3">RNase A-like domain-containing protein</fullName>
    </submittedName>
</protein>
<feature type="domain" description="Bacterial CdiA-CT RNAse A" evidence="2">
    <location>
        <begin position="438"/>
        <end position="572"/>
    </location>
</feature>
<dbReference type="InterPro" id="IPR041436">
    <property type="entry name" value="RNAse_A_bac"/>
</dbReference>
<dbReference type="Proteomes" id="UP001353952">
    <property type="component" value="Unassembled WGS sequence"/>
</dbReference>
<gene>
    <name evidence="3" type="ORF">RFN57_34690</name>
</gene>
<evidence type="ECO:0000256" key="1">
    <source>
        <dbReference type="SAM" id="MobiDB-lite"/>
    </source>
</evidence>
<feature type="region of interest" description="Disordered" evidence="1">
    <location>
        <begin position="1"/>
        <end position="22"/>
    </location>
</feature>
<organism evidence="3 4">
    <name type="scientific">Streptomyces violaceochromogenes</name>
    <dbReference type="NCBI Taxonomy" id="67377"/>
    <lineage>
        <taxon>Bacteria</taxon>
        <taxon>Bacillati</taxon>
        <taxon>Actinomycetota</taxon>
        <taxon>Actinomycetes</taxon>
        <taxon>Kitasatosporales</taxon>
        <taxon>Streptomycetaceae</taxon>
        <taxon>Streptomyces</taxon>
    </lineage>
</organism>
<proteinExistence type="predicted"/>
<dbReference type="RefSeq" id="WP_229856104.1">
    <property type="nucleotide sequence ID" value="NZ_BMUO01000001.1"/>
</dbReference>
<accession>A0ABU6M6H9</accession>
<dbReference type="EMBL" id="JAYXNZ010000002">
    <property type="protein sequence ID" value="MEC7057395.1"/>
    <property type="molecule type" value="Genomic_DNA"/>
</dbReference>
<reference evidence="3 4" key="1">
    <citation type="submission" date="2024-01" db="EMBL/GenBank/DDBJ databases">
        <title>Genome analysis.</title>
        <authorList>
            <person name="Zhang K."/>
        </authorList>
    </citation>
    <scope>NUCLEOTIDE SEQUENCE [LARGE SCALE GENOMIC DNA]</scope>
    <source>
        <strain evidence="3 4">CGMCC 4.1753</strain>
    </source>
</reference>
<sequence>MAGTQPGAQAPGGQNGTIDVKPSDLHRVSAGVAAQQTPMDKGAKTLMDELNKYPDAGGYGTAPQAFATSYIKVGNRFLEVWAKSVVSIGGVAVGFTTTANNYATAEAANDPSGRTRAVTQPSPQVIDRAPAYGPVPNLKWGDDDGGDDIIRTLLEWVPEPVREVLRPIVKHAFRMGKVAEVYPYPQQHYLSSLSQAWMATTSTLSMSETGLTGHISSITKQSNSEWHDAMRQFCSALWGTTAWGTSREGYEWKHDSASSQTSSHPVMTVLFDTAQKVGDLLYDFAEAAVYLNREVWDVYVDAIREAIPKVEVNLKDGVGMDDVKGLLKGVVKGVAKGAGQLGAGIVLNLDTGRLNAIVTEYNRRVNALVPRLDALVGPLDEAYRSAPTFHAEEARAQAFGARALSEFRTEHTYTVPGEDPKNHFYPLDLAGQEGIHGSHGVDKHIGLSDDQLKQRLRDQGNAPSASTYKDLASAQRLTQGALDDINNAQRVEDWIKRVERRMANNPNWNPDNSKLDPALKLTVSEVTGRTVERRDYTSHGMNASASEVHSVQVALKYKRGIDPPFVVVTSYPVSP</sequence>
<dbReference type="Pfam" id="PF18431">
    <property type="entry name" value="RNAse_A_bac"/>
    <property type="match status" value="1"/>
</dbReference>
<evidence type="ECO:0000313" key="4">
    <source>
        <dbReference type="Proteomes" id="UP001353952"/>
    </source>
</evidence>
<comment type="caution">
    <text evidence="3">The sequence shown here is derived from an EMBL/GenBank/DDBJ whole genome shotgun (WGS) entry which is preliminary data.</text>
</comment>
<name>A0ABU6M6H9_9ACTN</name>
<feature type="compositionally biased region" description="Low complexity" evidence="1">
    <location>
        <begin position="1"/>
        <end position="12"/>
    </location>
</feature>
<keyword evidence="4" id="KW-1185">Reference proteome</keyword>